<proteinExistence type="predicted"/>
<evidence type="ECO:0000313" key="2">
    <source>
        <dbReference type="Proteomes" id="UP001457282"/>
    </source>
</evidence>
<dbReference type="Gene3D" id="1.25.40.10">
    <property type="entry name" value="Tetratricopeptide repeat domain"/>
    <property type="match status" value="1"/>
</dbReference>
<dbReference type="EMBL" id="JBEDUW010000005">
    <property type="protein sequence ID" value="KAK9925985.1"/>
    <property type="molecule type" value="Genomic_DNA"/>
</dbReference>
<protein>
    <submittedName>
        <fullName evidence="1">Uncharacterized protein</fullName>
    </submittedName>
</protein>
<sequence length="103" mass="11376">MSSITHRSIQPSPDLYTKLIGVCYARDRELQSARLLHAHLFTNGLACLTHFASNLIALYAACGQVAHGHNVFDEIPEANVRPRTALGLGEQGLRLWPPNQWAS</sequence>
<keyword evidence="2" id="KW-1185">Reference proteome</keyword>
<comment type="caution">
    <text evidence="1">The sequence shown here is derived from an EMBL/GenBank/DDBJ whole genome shotgun (WGS) entry which is preliminary data.</text>
</comment>
<name>A0AAW1WM45_RUBAR</name>
<dbReference type="AlphaFoldDB" id="A0AAW1WM45"/>
<accession>A0AAW1WM45</accession>
<dbReference type="InterPro" id="IPR011990">
    <property type="entry name" value="TPR-like_helical_dom_sf"/>
</dbReference>
<gene>
    <name evidence="1" type="ORF">M0R45_023241</name>
</gene>
<dbReference type="Proteomes" id="UP001457282">
    <property type="component" value="Unassembled WGS sequence"/>
</dbReference>
<reference evidence="1 2" key="1">
    <citation type="journal article" date="2023" name="G3 (Bethesda)">
        <title>A chromosome-length genome assembly and annotation of blackberry (Rubus argutus, cv. 'Hillquist').</title>
        <authorList>
            <person name="Bruna T."/>
            <person name="Aryal R."/>
            <person name="Dudchenko O."/>
            <person name="Sargent D.J."/>
            <person name="Mead D."/>
            <person name="Buti M."/>
            <person name="Cavallini A."/>
            <person name="Hytonen T."/>
            <person name="Andres J."/>
            <person name="Pham M."/>
            <person name="Weisz D."/>
            <person name="Mascagni F."/>
            <person name="Usai G."/>
            <person name="Natali L."/>
            <person name="Bassil N."/>
            <person name="Fernandez G.E."/>
            <person name="Lomsadze A."/>
            <person name="Armour M."/>
            <person name="Olukolu B."/>
            <person name="Poorten T."/>
            <person name="Britton C."/>
            <person name="Davik J."/>
            <person name="Ashrafi H."/>
            <person name="Aiden E.L."/>
            <person name="Borodovsky M."/>
            <person name="Worthington M."/>
        </authorList>
    </citation>
    <scope>NUCLEOTIDE SEQUENCE [LARGE SCALE GENOMIC DNA]</scope>
    <source>
        <strain evidence="1">PI 553951</strain>
    </source>
</reference>
<organism evidence="1 2">
    <name type="scientific">Rubus argutus</name>
    <name type="common">Southern blackberry</name>
    <dbReference type="NCBI Taxonomy" id="59490"/>
    <lineage>
        <taxon>Eukaryota</taxon>
        <taxon>Viridiplantae</taxon>
        <taxon>Streptophyta</taxon>
        <taxon>Embryophyta</taxon>
        <taxon>Tracheophyta</taxon>
        <taxon>Spermatophyta</taxon>
        <taxon>Magnoliopsida</taxon>
        <taxon>eudicotyledons</taxon>
        <taxon>Gunneridae</taxon>
        <taxon>Pentapetalae</taxon>
        <taxon>rosids</taxon>
        <taxon>fabids</taxon>
        <taxon>Rosales</taxon>
        <taxon>Rosaceae</taxon>
        <taxon>Rosoideae</taxon>
        <taxon>Rosoideae incertae sedis</taxon>
        <taxon>Rubus</taxon>
    </lineage>
</organism>
<evidence type="ECO:0000313" key="1">
    <source>
        <dbReference type="EMBL" id="KAK9925985.1"/>
    </source>
</evidence>